<proteinExistence type="predicted"/>
<dbReference type="Gene3D" id="3.40.50.12780">
    <property type="entry name" value="N-terminal domain of ligase-like"/>
    <property type="match status" value="1"/>
</dbReference>
<evidence type="ECO:0000313" key="2">
    <source>
        <dbReference type="Proteomes" id="UP000020681"/>
    </source>
</evidence>
<sequence>MIDAEGWFRTGDLARIDEDGYYFIVDRSKDMIILSDFVKERVAAYKYPRRIWFVDELPRAYRQDPQTRHHRSPG</sequence>
<organism evidence="1 2">
    <name type="scientific">Mycobacterium ulcerans str. Harvey</name>
    <dbReference type="NCBI Taxonomy" id="1299332"/>
    <lineage>
        <taxon>Bacteria</taxon>
        <taxon>Bacillati</taxon>
        <taxon>Actinomycetota</taxon>
        <taxon>Actinomycetes</taxon>
        <taxon>Mycobacteriales</taxon>
        <taxon>Mycobacteriaceae</taxon>
        <taxon>Mycobacterium</taxon>
        <taxon>Mycobacterium ulcerans group</taxon>
    </lineage>
</organism>
<evidence type="ECO:0000313" key="1">
    <source>
        <dbReference type="EMBL" id="EUA85242.1"/>
    </source>
</evidence>
<dbReference type="PANTHER" id="PTHR24096">
    <property type="entry name" value="LONG-CHAIN-FATTY-ACID--COA LIGASE"/>
    <property type="match status" value="1"/>
</dbReference>
<dbReference type="InterPro" id="IPR042099">
    <property type="entry name" value="ANL_N_sf"/>
</dbReference>
<comment type="caution">
    <text evidence="1">The sequence shown here is derived from an EMBL/GenBank/DDBJ whole genome shotgun (WGS) entry which is preliminary data.</text>
</comment>
<dbReference type="Proteomes" id="UP000020681">
    <property type="component" value="Unassembled WGS sequence"/>
</dbReference>
<reference evidence="1 2" key="1">
    <citation type="submission" date="2014-01" db="EMBL/GenBank/DDBJ databases">
        <authorList>
            <person name="Dobos K."/>
            <person name="Lenaerts A."/>
            <person name="Ordway D."/>
            <person name="DeGroote M.A."/>
            <person name="Parker T."/>
            <person name="Sizemore C."/>
            <person name="Tallon L.J."/>
            <person name="Sadzewicz L.K."/>
            <person name="Sengamalay N."/>
            <person name="Fraser C.M."/>
            <person name="Hine E."/>
            <person name="Shefchek K.A."/>
            <person name="Das S.P."/>
            <person name="Tettelin H."/>
        </authorList>
    </citation>
    <scope>NUCLEOTIDE SEQUENCE [LARGE SCALE GENOMIC DNA]</scope>
    <source>
        <strain evidence="1 2">Harvey</strain>
    </source>
</reference>
<name>A0ABN0QKU0_MYCUL</name>
<gene>
    <name evidence="1" type="ORF">I551_8296</name>
</gene>
<dbReference type="SUPFAM" id="SSF56801">
    <property type="entry name" value="Acetyl-CoA synthetase-like"/>
    <property type="match status" value="1"/>
</dbReference>
<protein>
    <submittedName>
        <fullName evidence="1">AMP-binding enzyme family protein</fullName>
    </submittedName>
</protein>
<dbReference type="PANTHER" id="PTHR24096:SF267">
    <property type="entry name" value="MALONATE--COA LIGASE ACSF3, MITOCHONDRIAL"/>
    <property type="match status" value="1"/>
</dbReference>
<accession>A0ABN0QKU0</accession>
<dbReference type="EMBL" id="JAOL01000203">
    <property type="protein sequence ID" value="EUA85242.1"/>
    <property type="molecule type" value="Genomic_DNA"/>
</dbReference>
<keyword evidence="2" id="KW-1185">Reference proteome</keyword>